<dbReference type="AlphaFoldDB" id="A0A812W6U6"/>
<evidence type="ECO:0000313" key="1">
    <source>
        <dbReference type="EMBL" id="CAE7668032.1"/>
    </source>
</evidence>
<reference evidence="1" key="1">
    <citation type="submission" date="2021-02" db="EMBL/GenBank/DDBJ databases">
        <authorList>
            <person name="Dougan E. K."/>
            <person name="Rhodes N."/>
            <person name="Thang M."/>
            <person name="Chan C."/>
        </authorList>
    </citation>
    <scope>NUCLEOTIDE SEQUENCE</scope>
</reference>
<dbReference type="Proteomes" id="UP000649617">
    <property type="component" value="Unassembled WGS sequence"/>
</dbReference>
<evidence type="ECO:0000313" key="2">
    <source>
        <dbReference type="Proteomes" id="UP000649617"/>
    </source>
</evidence>
<dbReference type="EMBL" id="CAJNIZ010043753">
    <property type="protein sequence ID" value="CAE7668032.1"/>
    <property type="molecule type" value="Genomic_DNA"/>
</dbReference>
<comment type="caution">
    <text evidence="1">The sequence shown here is derived from an EMBL/GenBank/DDBJ whole genome shotgun (WGS) entry which is preliminary data.</text>
</comment>
<feature type="non-terminal residue" evidence="1">
    <location>
        <position position="1"/>
    </location>
</feature>
<proteinExistence type="predicted"/>
<sequence>EPARPSLSQMLAELRRELQAPQAEAAKVEPEPTRLLTQQQADIQSTDALLCLERLRIELQQARSFLIVAQEEAALAAQVTARRRRRPRQALATIAEEVESDGNLR</sequence>
<name>A0A812W6U6_SYMPI</name>
<protein>
    <submittedName>
        <fullName evidence="1">Uncharacterized protein</fullName>
    </submittedName>
</protein>
<accession>A0A812W6U6</accession>
<organism evidence="1 2">
    <name type="scientific">Symbiodinium pilosum</name>
    <name type="common">Dinoflagellate</name>
    <dbReference type="NCBI Taxonomy" id="2952"/>
    <lineage>
        <taxon>Eukaryota</taxon>
        <taxon>Sar</taxon>
        <taxon>Alveolata</taxon>
        <taxon>Dinophyceae</taxon>
        <taxon>Suessiales</taxon>
        <taxon>Symbiodiniaceae</taxon>
        <taxon>Symbiodinium</taxon>
    </lineage>
</organism>
<keyword evidence="2" id="KW-1185">Reference proteome</keyword>
<gene>
    <name evidence="1" type="ORF">SPIL2461_LOCUS18345</name>
</gene>